<evidence type="ECO:0000313" key="2">
    <source>
        <dbReference type="EMBL" id="MCP9764427.1"/>
    </source>
</evidence>
<dbReference type="PANTHER" id="PTHR43031:SF17">
    <property type="entry name" value="SULFURTRANSFERASE YTWF-RELATED"/>
    <property type="match status" value="1"/>
</dbReference>
<dbReference type="AlphaFoldDB" id="A0AAE3H4L9"/>
<feature type="domain" description="Rhodanese" evidence="1">
    <location>
        <begin position="18"/>
        <end position="102"/>
    </location>
</feature>
<gene>
    <name evidence="2" type="ORF">EGI31_15900</name>
</gene>
<evidence type="ECO:0000259" key="1">
    <source>
        <dbReference type="PROSITE" id="PS50206"/>
    </source>
</evidence>
<dbReference type="Proteomes" id="UP001204144">
    <property type="component" value="Unassembled WGS sequence"/>
</dbReference>
<dbReference type="SUPFAM" id="SSF52821">
    <property type="entry name" value="Rhodanese/Cell cycle control phosphatase"/>
    <property type="match status" value="1"/>
</dbReference>
<dbReference type="PANTHER" id="PTHR43031">
    <property type="entry name" value="FAD-DEPENDENT OXIDOREDUCTASE"/>
    <property type="match status" value="1"/>
</dbReference>
<sequence length="102" mass="11500">MSENFDISVDQLREMIESGEPFNLIDVRNPDEYEEDNLGGILIPLGDLPDSLDQLEAMKGQDIYIHCRSGARSDRAKHFLISEGFEKVHNVLGGIMSYRASE</sequence>
<accession>A0AAE3H4L9</accession>
<comment type="caution">
    <text evidence="2">The sequence shown here is derived from an EMBL/GenBank/DDBJ whole genome shotgun (WGS) entry which is preliminary data.</text>
</comment>
<dbReference type="InterPro" id="IPR001763">
    <property type="entry name" value="Rhodanese-like_dom"/>
</dbReference>
<dbReference type="Pfam" id="PF00581">
    <property type="entry name" value="Rhodanese"/>
    <property type="match status" value="1"/>
</dbReference>
<name>A0AAE3H4L9_9BACT</name>
<evidence type="ECO:0000313" key="3">
    <source>
        <dbReference type="Proteomes" id="UP001204144"/>
    </source>
</evidence>
<dbReference type="EMBL" id="RJUF01000173">
    <property type="protein sequence ID" value="MCP9764427.1"/>
    <property type="molecule type" value="Genomic_DNA"/>
</dbReference>
<dbReference type="InterPro" id="IPR050229">
    <property type="entry name" value="GlpE_sulfurtransferase"/>
</dbReference>
<keyword evidence="3" id="KW-1185">Reference proteome</keyword>
<proteinExistence type="predicted"/>
<dbReference type="InterPro" id="IPR036873">
    <property type="entry name" value="Rhodanese-like_dom_sf"/>
</dbReference>
<protein>
    <submittedName>
        <fullName evidence="2">Rhodanese-like domain-containing protein</fullName>
    </submittedName>
</protein>
<dbReference type="Gene3D" id="3.40.250.10">
    <property type="entry name" value="Rhodanese-like domain"/>
    <property type="match status" value="1"/>
</dbReference>
<dbReference type="PROSITE" id="PS50206">
    <property type="entry name" value="RHODANESE_3"/>
    <property type="match status" value="1"/>
</dbReference>
<dbReference type="RefSeq" id="WP_255038120.1">
    <property type="nucleotide sequence ID" value="NZ_RJUF01000173.1"/>
</dbReference>
<reference evidence="2 3" key="1">
    <citation type="submission" date="2018-11" db="EMBL/GenBank/DDBJ databases">
        <title>Novel bacteria species description.</title>
        <authorList>
            <person name="Han J.-H."/>
        </authorList>
    </citation>
    <scope>NUCLEOTIDE SEQUENCE [LARGE SCALE GENOMIC DNA]</scope>
    <source>
        <strain evidence="2 3">KCTC23259</strain>
    </source>
</reference>
<dbReference type="CDD" id="cd00158">
    <property type="entry name" value="RHOD"/>
    <property type="match status" value="1"/>
</dbReference>
<dbReference type="SMART" id="SM00450">
    <property type="entry name" value="RHOD"/>
    <property type="match status" value="1"/>
</dbReference>
<organism evidence="2 3">
    <name type="scientific">Lacihabitans soyangensis</name>
    <dbReference type="NCBI Taxonomy" id="869394"/>
    <lineage>
        <taxon>Bacteria</taxon>
        <taxon>Pseudomonadati</taxon>
        <taxon>Bacteroidota</taxon>
        <taxon>Cytophagia</taxon>
        <taxon>Cytophagales</taxon>
        <taxon>Leadbetterellaceae</taxon>
        <taxon>Lacihabitans</taxon>
    </lineage>
</organism>